<evidence type="ECO:0000313" key="2">
    <source>
        <dbReference type="EMBL" id="MBB5434167.1"/>
    </source>
</evidence>
<sequence length="98" mass="10964">MSTFAAKYGGMDTAGIDLRQATEEVARSIEELDGKVKAIKSEWVGDAAEQYEIAIANWRKNVDDMRVLLTSAQVSLDDIVERYRRGDLGEAKVWNAKK</sequence>
<evidence type="ECO:0000313" key="3">
    <source>
        <dbReference type="Proteomes" id="UP000572635"/>
    </source>
</evidence>
<comment type="caution">
    <text evidence="2">The sequence shown here is derived from an EMBL/GenBank/DDBJ whole genome shotgun (WGS) entry which is preliminary data.</text>
</comment>
<dbReference type="SUPFAM" id="SSF140453">
    <property type="entry name" value="EsxAB dimer-like"/>
    <property type="match status" value="1"/>
</dbReference>
<dbReference type="Proteomes" id="UP000572635">
    <property type="component" value="Unassembled WGS sequence"/>
</dbReference>
<dbReference type="Pfam" id="PF06013">
    <property type="entry name" value="WXG100"/>
    <property type="match status" value="1"/>
</dbReference>
<proteinExistence type="inferred from homology"/>
<evidence type="ECO:0000256" key="1">
    <source>
        <dbReference type="RuleBase" id="RU362001"/>
    </source>
</evidence>
<comment type="similarity">
    <text evidence="1">Belongs to the WXG100 family.</text>
</comment>
<keyword evidence="3" id="KW-1185">Reference proteome</keyword>
<dbReference type="InterPro" id="IPR010310">
    <property type="entry name" value="T7SS_ESAT-6-like"/>
</dbReference>
<dbReference type="RefSeq" id="WP_312893755.1">
    <property type="nucleotide sequence ID" value="NZ_BAAAJD010000021.1"/>
</dbReference>
<dbReference type="InterPro" id="IPR036689">
    <property type="entry name" value="ESAT-6-like_sf"/>
</dbReference>
<dbReference type="NCBIfam" id="TIGR03930">
    <property type="entry name" value="WXG100_ESAT6"/>
    <property type="match status" value="1"/>
</dbReference>
<reference evidence="2 3" key="1">
    <citation type="submission" date="2020-08" db="EMBL/GenBank/DDBJ databases">
        <title>Sequencing the genomes of 1000 actinobacteria strains.</title>
        <authorList>
            <person name="Klenk H.-P."/>
        </authorList>
    </citation>
    <scope>NUCLEOTIDE SEQUENCE [LARGE SCALE GENOMIC DNA]</scope>
    <source>
        <strain evidence="2 3">DSM 44551</strain>
    </source>
</reference>
<dbReference type="AlphaFoldDB" id="A0A7W8QPE1"/>
<organism evidence="2 3">
    <name type="scientific">Nocardiopsis composta</name>
    <dbReference type="NCBI Taxonomy" id="157465"/>
    <lineage>
        <taxon>Bacteria</taxon>
        <taxon>Bacillati</taxon>
        <taxon>Actinomycetota</taxon>
        <taxon>Actinomycetes</taxon>
        <taxon>Streptosporangiales</taxon>
        <taxon>Nocardiopsidaceae</taxon>
        <taxon>Nocardiopsis</taxon>
    </lineage>
</organism>
<accession>A0A7W8QPE1</accession>
<name>A0A7W8QPE1_9ACTN</name>
<gene>
    <name evidence="2" type="ORF">HDA36_004251</name>
</gene>
<dbReference type="EMBL" id="JACHDB010000001">
    <property type="protein sequence ID" value="MBB5434167.1"/>
    <property type="molecule type" value="Genomic_DNA"/>
</dbReference>
<protein>
    <recommendedName>
        <fullName evidence="1">ESAT-6-like protein</fullName>
    </recommendedName>
</protein>
<dbReference type="Gene3D" id="1.10.287.1060">
    <property type="entry name" value="ESAT-6-like"/>
    <property type="match status" value="1"/>
</dbReference>